<accession>A0ABX9QN97</accession>
<dbReference type="Proteomes" id="UP000278907">
    <property type="component" value="Unassembled WGS sequence"/>
</dbReference>
<reference evidence="1 2" key="1">
    <citation type="submission" date="2018-09" db="EMBL/GenBank/DDBJ databases">
        <authorList>
            <person name="Livingstone P.G."/>
            <person name="Whitworth D.E."/>
        </authorList>
    </citation>
    <scope>NUCLEOTIDE SEQUENCE [LARGE SCALE GENOMIC DNA]</scope>
    <source>
        <strain evidence="1 2">CA031B</strain>
    </source>
</reference>
<proteinExistence type="predicted"/>
<gene>
    <name evidence="1" type="ORF">D7Y13_05905</name>
</gene>
<sequence>MYKGVTLFKTQVKPGVNAVIETGTMGGSSTLELVSNVNLNPYDSAPKWKVQVKQLVALVEALSGIKRMESIESFVRQTQHTLLKVSPKRISKDVDERMGASEVPYWQSLFCCCWPSEDQRVAEVRAATLTPAGKFISDDCIQVNFSTNLDYLGECLVKKEHPFDALLEPRHGDAEMQVVASIFNLSLPHRFGREHPRLLAYLFLVLHRLTFEHHIGAGKNRFLFLPRFDLLDLRERLSDTDRKVLGDMDLETLSQRWFAKGKMRLTSVFSPAYQQVKRSGPAPVQNTVEEFLRAALYADFGGLNRKVVTDHIMRVPDSTLPIEVKGADNIVFEGRLGTWTQFAGKDIDLEELSREEILDALKRALKALGNIVTGYDVAPKTKRIPLDDLDSGEGEGDSLLVSLGDV</sequence>
<protein>
    <submittedName>
        <fullName evidence="1">Uncharacterized protein</fullName>
    </submittedName>
</protein>
<keyword evidence="2" id="KW-1185">Reference proteome</keyword>
<evidence type="ECO:0000313" key="2">
    <source>
        <dbReference type="Proteomes" id="UP000278907"/>
    </source>
</evidence>
<comment type="caution">
    <text evidence="1">The sequence shown here is derived from an EMBL/GenBank/DDBJ whole genome shotgun (WGS) entry which is preliminary data.</text>
</comment>
<name>A0ABX9QN97_9BACT</name>
<dbReference type="EMBL" id="RAWI01000028">
    <property type="protein sequence ID" value="RKI14518.1"/>
    <property type="molecule type" value="Genomic_DNA"/>
</dbReference>
<organism evidence="1 2">
    <name type="scientific">Corallococcus praedator</name>
    <dbReference type="NCBI Taxonomy" id="2316724"/>
    <lineage>
        <taxon>Bacteria</taxon>
        <taxon>Pseudomonadati</taxon>
        <taxon>Myxococcota</taxon>
        <taxon>Myxococcia</taxon>
        <taxon>Myxococcales</taxon>
        <taxon>Cystobacterineae</taxon>
        <taxon>Myxococcaceae</taxon>
        <taxon>Corallococcus</taxon>
    </lineage>
</organism>
<evidence type="ECO:0000313" key="1">
    <source>
        <dbReference type="EMBL" id="RKI14518.1"/>
    </source>
</evidence>